<dbReference type="InterPro" id="IPR018163">
    <property type="entry name" value="Thr/Ala-tRNA-synth_IIc_edit"/>
</dbReference>
<comment type="similarity">
    <text evidence="1">Belongs to the class-II aminoacyl-tRNA synthetase family.</text>
</comment>
<keyword evidence="3" id="KW-0820">tRNA-binding</keyword>
<evidence type="ECO:0000256" key="10">
    <source>
        <dbReference type="ARBA" id="ARBA00024779"/>
    </source>
</evidence>
<name>A0A7I8DQP8_9FIRM</name>
<dbReference type="PRINTS" id="PR00980">
    <property type="entry name" value="TRNASYNTHALA"/>
</dbReference>
<dbReference type="PROSITE" id="PS50860">
    <property type="entry name" value="AA_TRNA_LIGASE_II_ALA"/>
    <property type="match status" value="1"/>
</dbReference>
<dbReference type="GO" id="GO:0005829">
    <property type="term" value="C:cytosol"/>
    <property type="evidence" value="ECO:0007669"/>
    <property type="project" value="TreeGrafter"/>
</dbReference>
<evidence type="ECO:0000256" key="11">
    <source>
        <dbReference type="ARBA" id="ARBA00048300"/>
    </source>
</evidence>
<dbReference type="InterPro" id="IPR050058">
    <property type="entry name" value="Ala-tRNA_ligase"/>
</dbReference>
<keyword evidence="4 13" id="KW-0436">Ligase</keyword>
<dbReference type="Gene3D" id="3.30.930.10">
    <property type="entry name" value="Bira Bifunctional Protein, Domain 2"/>
    <property type="match status" value="1"/>
</dbReference>
<dbReference type="PANTHER" id="PTHR11777">
    <property type="entry name" value="ALANYL-TRNA SYNTHETASE"/>
    <property type="match status" value="1"/>
</dbReference>
<evidence type="ECO:0000256" key="8">
    <source>
        <dbReference type="ARBA" id="ARBA00022917"/>
    </source>
</evidence>
<evidence type="ECO:0000256" key="3">
    <source>
        <dbReference type="ARBA" id="ARBA00022555"/>
    </source>
</evidence>
<dbReference type="GO" id="GO:0000049">
    <property type="term" value="F:tRNA binding"/>
    <property type="evidence" value="ECO:0007669"/>
    <property type="project" value="UniProtKB-KW"/>
</dbReference>
<keyword evidence="5" id="KW-0547">Nucleotide-binding</keyword>
<sequence>MMKMTPDELRKSYIDFMKRIGGSQVPSSSLLPENDPSTLFTGSGMQPMVPYLLGEKHPIGNEITNIQKCLRTVDIDEVGDMSHLTFFEMIGRWEFKANENNYKKKQIDAIWNWQINELGIDPNRLYISAFKGSDDMNIQKDTEAIQIWSEKFKSVGIEPIIEDDPYKYGTSRGGKIFLYNEKENWWSRAGSPLDMPVGEPGGPDSEMFYDFEPDGDPLEHPASESERFLEIGNNVFMCYKKEDTGFVKMKNPNIDYGGGLERVATALNGDRDIYNTAFFLNAKKKLIELSGTEYNDDLKSFRIILDHVRAATFLINDGAEPANSDAGYITRRLLRRAIRAGKKIGIQGNFLSELSEVYIEEATAYEDLISNKKKVIEIIKKEENLFHKTLQQGEIEIQKHLKNKGKVTGADAFYFYETYGFPLELTEEFLTENGYSMEDKASYAEAAKKHTDKSRTASAGKFKGGLSDHSTETTGLHTVAHLLLAGLREVLGDHVHQKGSNITSERLRYDFNHDEKLTSEQIEKVENYVNDAISSKAVIYISELPKTEAKESGVEGSFWDKYPDVVKVYTIQDNDGKVWSREVCGGPHVEDTTNLGKFHIEKEQSSSAGVRRIKGVISK</sequence>
<dbReference type="KEGG" id="acht:bsdcttw_26320"/>
<dbReference type="Pfam" id="PF01411">
    <property type="entry name" value="tRNA-synt_2c"/>
    <property type="match status" value="1"/>
</dbReference>
<dbReference type="GO" id="GO:0016740">
    <property type="term" value="F:transferase activity"/>
    <property type="evidence" value="ECO:0007669"/>
    <property type="project" value="UniProtKB-ARBA"/>
</dbReference>
<dbReference type="RefSeq" id="WP_185255344.1">
    <property type="nucleotide sequence ID" value="NZ_AP023368.1"/>
</dbReference>
<dbReference type="EC" id="6.1.1.7" evidence="2"/>
<dbReference type="Gene3D" id="3.30.54.20">
    <property type="match status" value="1"/>
</dbReference>
<dbReference type="SUPFAM" id="SSF55186">
    <property type="entry name" value="ThrRS/AlaRS common domain"/>
    <property type="match status" value="1"/>
</dbReference>
<dbReference type="AlphaFoldDB" id="A0A7I8DQP8"/>
<dbReference type="GO" id="GO:0002161">
    <property type="term" value="F:aminoacyl-tRNA deacylase activity"/>
    <property type="evidence" value="ECO:0007669"/>
    <property type="project" value="TreeGrafter"/>
</dbReference>
<comment type="catalytic activity">
    <reaction evidence="11">
        <text>tRNA(Ala) + L-alanine + ATP = L-alanyl-tRNA(Ala) + AMP + diphosphate</text>
        <dbReference type="Rhea" id="RHEA:12540"/>
        <dbReference type="Rhea" id="RHEA-COMP:9657"/>
        <dbReference type="Rhea" id="RHEA-COMP:9923"/>
        <dbReference type="ChEBI" id="CHEBI:30616"/>
        <dbReference type="ChEBI" id="CHEBI:33019"/>
        <dbReference type="ChEBI" id="CHEBI:57972"/>
        <dbReference type="ChEBI" id="CHEBI:78442"/>
        <dbReference type="ChEBI" id="CHEBI:78497"/>
        <dbReference type="ChEBI" id="CHEBI:456215"/>
        <dbReference type="EC" id="6.1.1.7"/>
    </reaction>
</comment>
<keyword evidence="6" id="KW-0067">ATP-binding</keyword>
<reference evidence="13 14" key="1">
    <citation type="submission" date="2020-08" db="EMBL/GenBank/DDBJ databases">
        <title>Draft genome sequencing of an Anaerocolumna strain isolated from anoxic soil subjected to BSD treatment.</title>
        <authorList>
            <person name="Uek A."/>
            <person name="Tonouchi A."/>
        </authorList>
    </citation>
    <scope>NUCLEOTIDE SEQUENCE [LARGE SCALE GENOMIC DNA]</scope>
    <source>
        <strain evidence="13 14">CTTW</strain>
    </source>
</reference>
<dbReference type="EMBL" id="AP023368">
    <property type="protein sequence ID" value="BCJ99591.1"/>
    <property type="molecule type" value="Genomic_DNA"/>
</dbReference>
<dbReference type="SUPFAM" id="SSF55681">
    <property type="entry name" value="Class II aaRS and biotin synthetases"/>
    <property type="match status" value="1"/>
</dbReference>
<protein>
    <recommendedName>
        <fullName evidence="2">alanine--tRNA ligase</fullName>
        <ecNumber evidence="2">6.1.1.7</ecNumber>
    </recommendedName>
</protein>
<dbReference type="GO" id="GO:0005524">
    <property type="term" value="F:ATP binding"/>
    <property type="evidence" value="ECO:0007669"/>
    <property type="project" value="UniProtKB-KW"/>
</dbReference>
<feature type="domain" description="Alanyl-transfer RNA synthetases family profile" evidence="12">
    <location>
        <begin position="4"/>
        <end position="619"/>
    </location>
</feature>
<dbReference type="InterPro" id="IPR018162">
    <property type="entry name" value="Ala-tRNA-ligase_IIc_anticod-bd"/>
</dbReference>
<dbReference type="InterPro" id="IPR018165">
    <property type="entry name" value="Ala-tRNA-synth_IIc_core"/>
</dbReference>
<proteinExistence type="inferred from homology"/>
<dbReference type="Proteomes" id="UP000515703">
    <property type="component" value="Chromosome"/>
</dbReference>
<dbReference type="GO" id="GO:0140096">
    <property type="term" value="F:catalytic activity, acting on a protein"/>
    <property type="evidence" value="ECO:0007669"/>
    <property type="project" value="UniProtKB-ARBA"/>
</dbReference>
<evidence type="ECO:0000259" key="12">
    <source>
        <dbReference type="PROSITE" id="PS50860"/>
    </source>
</evidence>
<organism evidence="13 14">
    <name type="scientific">Anaerocolumna chitinilytica</name>
    <dbReference type="NCBI Taxonomy" id="1727145"/>
    <lineage>
        <taxon>Bacteria</taxon>
        <taxon>Bacillati</taxon>
        <taxon>Bacillota</taxon>
        <taxon>Clostridia</taxon>
        <taxon>Lachnospirales</taxon>
        <taxon>Lachnospiraceae</taxon>
        <taxon>Anaerocolumna</taxon>
    </lineage>
</organism>
<evidence type="ECO:0000256" key="7">
    <source>
        <dbReference type="ARBA" id="ARBA00022884"/>
    </source>
</evidence>
<evidence type="ECO:0000256" key="6">
    <source>
        <dbReference type="ARBA" id="ARBA00022840"/>
    </source>
</evidence>
<evidence type="ECO:0000313" key="14">
    <source>
        <dbReference type="Proteomes" id="UP000515703"/>
    </source>
</evidence>
<evidence type="ECO:0000256" key="9">
    <source>
        <dbReference type="ARBA" id="ARBA00023146"/>
    </source>
</evidence>
<gene>
    <name evidence="13" type="primary">alaS_1</name>
    <name evidence="13" type="ORF">bsdcttw_26320</name>
</gene>
<dbReference type="SUPFAM" id="SSF101353">
    <property type="entry name" value="Putative anticodon-binding domain of alanyl-tRNA synthetase (AlaRS)"/>
    <property type="match status" value="1"/>
</dbReference>
<evidence type="ECO:0000256" key="4">
    <source>
        <dbReference type="ARBA" id="ARBA00022598"/>
    </source>
</evidence>
<reference evidence="13 14" key="2">
    <citation type="submission" date="2020-08" db="EMBL/GenBank/DDBJ databases">
        <authorList>
            <person name="Ueki A."/>
            <person name="Tonouchi A."/>
        </authorList>
    </citation>
    <scope>NUCLEOTIDE SEQUENCE [LARGE SCALE GENOMIC DNA]</scope>
    <source>
        <strain evidence="13 14">CTTW</strain>
    </source>
</reference>
<comment type="function">
    <text evidence="10">Catalyzes the attachment of alanine to tRNA(Ala) in a two-step reaction: alanine is first activated by ATP to form Ala-AMP and then transferred to the acceptor end of tRNA(Ala). Also edits incorrectly charged Ser-tRNA(Ala) and Gly-tRNA(Ala) via its editing domain.</text>
</comment>
<dbReference type="InterPro" id="IPR045864">
    <property type="entry name" value="aa-tRNA-synth_II/BPL/LPL"/>
</dbReference>
<evidence type="ECO:0000313" key="13">
    <source>
        <dbReference type="EMBL" id="BCJ99591.1"/>
    </source>
</evidence>
<dbReference type="SMART" id="SM00863">
    <property type="entry name" value="tRNA_SAD"/>
    <property type="match status" value="1"/>
</dbReference>
<dbReference type="InterPro" id="IPR018164">
    <property type="entry name" value="Ala-tRNA-synth_IIc_N"/>
</dbReference>
<keyword evidence="7" id="KW-0694">RNA-binding</keyword>
<dbReference type="NCBIfam" id="NF002436">
    <property type="entry name" value="PRK01584.1"/>
    <property type="match status" value="1"/>
</dbReference>
<dbReference type="InterPro" id="IPR002318">
    <property type="entry name" value="Ala-tRNA-lgiase_IIc"/>
</dbReference>
<evidence type="ECO:0000256" key="2">
    <source>
        <dbReference type="ARBA" id="ARBA00013168"/>
    </source>
</evidence>
<evidence type="ECO:0000256" key="1">
    <source>
        <dbReference type="ARBA" id="ARBA00008226"/>
    </source>
</evidence>
<dbReference type="InterPro" id="IPR012947">
    <property type="entry name" value="tRNA_SAD"/>
</dbReference>
<accession>A0A7I8DQP8</accession>
<dbReference type="Pfam" id="PF07973">
    <property type="entry name" value="tRNA_SAD"/>
    <property type="match status" value="1"/>
</dbReference>
<dbReference type="PANTHER" id="PTHR11777:SF9">
    <property type="entry name" value="ALANINE--TRNA LIGASE, CYTOPLASMIC"/>
    <property type="match status" value="1"/>
</dbReference>
<keyword evidence="8" id="KW-0648">Protein biosynthesis</keyword>
<dbReference type="Gene3D" id="3.30.980.10">
    <property type="entry name" value="Threonyl-trna Synthetase, Chain A, domain 2"/>
    <property type="match status" value="1"/>
</dbReference>
<dbReference type="GO" id="GO:0006419">
    <property type="term" value="P:alanyl-tRNA aminoacylation"/>
    <property type="evidence" value="ECO:0007669"/>
    <property type="project" value="InterPro"/>
</dbReference>
<dbReference type="FunFam" id="3.30.980.10:FF:000004">
    <property type="entry name" value="Alanine--tRNA ligase, cytoplasmic"/>
    <property type="match status" value="1"/>
</dbReference>
<keyword evidence="14" id="KW-1185">Reference proteome</keyword>
<keyword evidence="9" id="KW-0030">Aminoacyl-tRNA synthetase</keyword>
<dbReference type="GO" id="GO:0004813">
    <property type="term" value="F:alanine-tRNA ligase activity"/>
    <property type="evidence" value="ECO:0007669"/>
    <property type="project" value="UniProtKB-EC"/>
</dbReference>
<evidence type="ECO:0000256" key="5">
    <source>
        <dbReference type="ARBA" id="ARBA00022741"/>
    </source>
</evidence>